<dbReference type="Pfam" id="PF00561">
    <property type="entry name" value="Abhydrolase_1"/>
    <property type="match status" value="1"/>
</dbReference>
<dbReference type="PANTHER" id="PTHR42886:SF29">
    <property type="entry name" value="PUMMELIG, ISOFORM A"/>
    <property type="match status" value="1"/>
</dbReference>
<dbReference type="SUPFAM" id="SSF53474">
    <property type="entry name" value="alpha/beta-Hydrolases"/>
    <property type="match status" value="1"/>
</dbReference>
<reference evidence="5" key="2">
    <citation type="submission" date="2013-04" db="EMBL/GenBank/DDBJ databases">
        <title>Genomic mechanisms accounting for the adaptation to parasitism in nematode-trapping fungi.</title>
        <authorList>
            <person name="Ahren D.G."/>
        </authorList>
    </citation>
    <scope>NUCLEOTIDE SEQUENCE [LARGE SCALE GENOMIC DNA]</scope>
    <source>
        <strain evidence="5">CBS 200.50</strain>
    </source>
</reference>
<dbReference type="AlphaFoldDB" id="S8C700"/>
<evidence type="ECO:0000256" key="2">
    <source>
        <dbReference type="SAM" id="MobiDB-lite"/>
    </source>
</evidence>
<comment type="similarity">
    <text evidence="1">Belongs to the peptidase S33 family. ABHD4/ABHD5 subfamily.</text>
</comment>
<dbReference type="Proteomes" id="UP000015100">
    <property type="component" value="Unassembled WGS sequence"/>
</dbReference>
<evidence type="ECO:0000259" key="3">
    <source>
        <dbReference type="Pfam" id="PF00561"/>
    </source>
</evidence>
<feature type="region of interest" description="Disordered" evidence="2">
    <location>
        <begin position="402"/>
        <end position="432"/>
    </location>
</feature>
<evidence type="ECO:0000256" key="1">
    <source>
        <dbReference type="ARBA" id="ARBA00038097"/>
    </source>
</evidence>
<dbReference type="GO" id="GO:0055088">
    <property type="term" value="P:lipid homeostasis"/>
    <property type="evidence" value="ECO:0007669"/>
    <property type="project" value="TreeGrafter"/>
</dbReference>
<reference evidence="4 5" key="1">
    <citation type="journal article" date="2013" name="PLoS Genet.">
        <title>Genomic mechanisms accounting for the adaptation to parasitism in nematode-trapping fungi.</title>
        <authorList>
            <person name="Meerupati T."/>
            <person name="Andersson K.M."/>
            <person name="Friman E."/>
            <person name="Kumar D."/>
            <person name="Tunlid A."/>
            <person name="Ahren D."/>
        </authorList>
    </citation>
    <scope>NUCLEOTIDE SEQUENCE [LARGE SCALE GENOMIC DNA]</scope>
    <source>
        <strain evidence="4 5">CBS 200.50</strain>
    </source>
</reference>
<dbReference type="GO" id="GO:0035965">
    <property type="term" value="P:cardiolipin acyl-chain remodeling"/>
    <property type="evidence" value="ECO:0007669"/>
    <property type="project" value="TreeGrafter"/>
</dbReference>
<feature type="compositionally biased region" description="Low complexity" evidence="2">
    <location>
        <begin position="408"/>
        <end position="423"/>
    </location>
</feature>
<dbReference type="InterPro" id="IPR000073">
    <property type="entry name" value="AB_hydrolase_1"/>
</dbReference>
<proteinExistence type="inferred from homology"/>
<evidence type="ECO:0000313" key="5">
    <source>
        <dbReference type="Proteomes" id="UP000015100"/>
    </source>
</evidence>
<keyword evidence="5" id="KW-1185">Reference proteome</keyword>
<dbReference type="InterPro" id="IPR029058">
    <property type="entry name" value="AB_hydrolase_fold"/>
</dbReference>
<dbReference type="HOGENOM" id="CLU_017361_3_0_1"/>
<dbReference type="STRING" id="1284197.S8C700"/>
<dbReference type="GO" id="GO:0005743">
    <property type="term" value="C:mitochondrial inner membrane"/>
    <property type="evidence" value="ECO:0007669"/>
    <property type="project" value="TreeGrafter"/>
</dbReference>
<dbReference type="GO" id="GO:0006654">
    <property type="term" value="P:phosphatidic acid biosynthetic process"/>
    <property type="evidence" value="ECO:0007669"/>
    <property type="project" value="TreeGrafter"/>
</dbReference>
<dbReference type="EMBL" id="AQGS01000075">
    <property type="protein sequence ID" value="EPS43477.1"/>
    <property type="molecule type" value="Genomic_DNA"/>
</dbReference>
<name>S8C700_DACHA</name>
<dbReference type="GO" id="GO:0042171">
    <property type="term" value="F:lysophosphatidic acid acyltransferase activity"/>
    <property type="evidence" value="ECO:0007669"/>
    <property type="project" value="TreeGrafter"/>
</dbReference>
<feature type="domain" description="AB hydrolase-1" evidence="3">
    <location>
        <begin position="278"/>
        <end position="576"/>
    </location>
</feature>
<accession>S8C700</accession>
<dbReference type="Gene3D" id="3.40.50.1820">
    <property type="entry name" value="alpha/beta hydrolase"/>
    <property type="match status" value="1"/>
</dbReference>
<gene>
    <name evidence="4" type="ORF">H072_2549</name>
</gene>
<organism evidence="4 5">
    <name type="scientific">Dactylellina haptotyla (strain CBS 200.50)</name>
    <name type="common">Nematode-trapping fungus</name>
    <name type="synonym">Monacrosporium haptotylum</name>
    <dbReference type="NCBI Taxonomy" id="1284197"/>
    <lineage>
        <taxon>Eukaryota</taxon>
        <taxon>Fungi</taxon>
        <taxon>Dikarya</taxon>
        <taxon>Ascomycota</taxon>
        <taxon>Pezizomycotina</taxon>
        <taxon>Orbiliomycetes</taxon>
        <taxon>Orbiliales</taxon>
        <taxon>Orbiliaceae</taxon>
        <taxon>Dactylellina</taxon>
    </lineage>
</organism>
<comment type="caution">
    <text evidence="4">The sequence shown here is derived from an EMBL/GenBank/DDBJ whole genome shotgun (WGS) entry which is preliminary data.</text>
</comment>
<sequence length="596" mass="66872">MSMGRDGDEVEDEVGDGDTEEVRLEALCVSRSLEELSTERSGSQHRHNAEPRDCCFGARYQPGGALLYRGTIPGPNQGTTTSYNCNLIAAHDSHHRKNSSTLSSPPRLLFRRLNLLLFPLARRRYSSSSPSSSLHPHIVVYRPARFARPQYFYVDPSRNIVMAVDAAEANLKSQPAEDEKVKLPNRLFPLEYGKAFSQWWAGITPAAAEASVLSFLPFYSDSLKPALGAEADKPDHTSPPLESSDDRVCASTEVRLSNPKHYLNEFSVTRPASETKNNLVILHGYGAGLGFFYKNFDSLSKRPGWSLYALDLLGMGRSARPHFKIHAHDRLDKVREAESFFVDSLEDWRKQRGLEKFTLMGHSLGGYLATCYALKYPQRLEKLILVSPVGIPEDPWAVQAQMPDQESANQAATHQAETAAAANVGTGEHAPAPPRRRYPGWFTYLWEANISPFSIVRWGGPLGPRFVSGWTSRRFSFLPEAEAEALHMYSYTLFKQKGSGEYALSYLLAPGAFARDPLKNRFAQVDRNLEIVFMYGDNDWMDSKAGKAASETLKQDGRKSRFKIVSNAGHHLYLDNFNEFNQYMDGVLTETERQKQ</sequence>
<dbReference type="OrthoDB" id="7457040at2759"/>
<protein>
    <recommendedName>
        <fullName evidence="3">AB hydrolase-1 domain-containing protein</fullName>
    </recommendedName>
</protein>
<dbReference type="GO" id="GO:0004623">
    <property type="term" value="F:phospholipase A2 activity"/>
    <property type="evidence" value="ECO:0007669"/>
    <property type="project" value="TreeGrafter"/>
</dbReference>
<evidence type="ECO:0000313" key="4">
    <source>
        <dbReference type="EMBL" id="EPS43477.1"/>
    </source>
</evidence>
<dbReference type="eggNOG" id="KOG4409">
    <property type="taxonomic scope" value="Eukaryota"/>
</dbReference>
<dbReference type="PANTHER" id="PTHR42886">
    <property type="entry name" value="RE40534P-RELATED"/>
    <property type="match status" value="1"/>
</dbReference>